<evidence type="ECO:0000313" key="2">
    <source>
        <dbReference type="Proteomes" id="UP000709336"/>
    </source>
</evidence>
<dbReference type="Proteomes" id="UP000709336">
    <property type="component" value="Unassembled WGS sequence"/>
</dbReference>
<proteinExistence type="predicted"/>
<accession>A0ABX1R1A4</accession>
<comment type="caution">
    <text evidence="1">The sequence shown here is derived from an EMBL/GenBank/DDBJ whole genome shotgun (WGS) entry which is preliminary data.</text>
</comment>
<dbReference type="RefSeq" id="WP_169209632.1">
    <property type="nucleotide sequence ID" value="NZ_JAATNW010000002.1"/>
</dbReference>
<dbReference type="InterPro" id="IPR029055">
    <property type="entry name" value="Ntn_hydrolases_N"/>
</dbReference>
<reference evidence="1 2" key="1">
    <citation type="submission" date="2020-03" db="EMBL/GenBank/DDBJ databases">
        <title>Alteromonas ponticola sp. nov., isolated from seawater.</title>
        <authorList>
            <person name="Yoon J.-H."/>
            <person name="Kim Y.-O."/>
        </authorList>
    </citation>
    <scope>NUCLEOTIDE SEQUENCE [LARGE SCALE GENOMIC DNA]</scope>
    <source>
        <strain evidence="1 2">MYP5</strain>
    </source>
</reference>
<dbReference type="EMBL" id="JAATNW010000002">
    <property type="protein sequence ID" value="NMH59053.1"/>
    <property type="molecule type" value="Genomic_DNA"/>
</dbReference>
<evidence type="ECO:0008006" key="3">
    <source>
        <dbReference type="Google" id="ProtNLM"/>
    </source>
</evidence>
<organism evidence="1 2">
    <name type="scientific">Alteromonas ponticola</name>
    <dbReference type="NCBI Taxonomy" id="2720613"/>
    <lineage>
        <taxon>Bacteria</taxon>
        <taxon>Pseudomonadati</taxon>
        <taxon>Pseudomonadota</taxon>
        <taxon>Gammaproteobacteria</taxon>
        <taxon>Alteromonadales</taxon>
        <taxon>Alteromonadaceae</taxon>
        <taxon>Alteromonas/Salinimonas group</taxon>
        <taxon>Alteromonas</taxon>
    </lineage>
</organism>
<gene>
    <name evidence="1" type="ORF">HCJ96_03340</name>
</gene>
<protein>
    <recommendedName>
        <fullName evidence="3">Asparagine synthetase domain-containing protein</fullName>
    </recommendedName>
</protein>
<evidence type="ECO:0000313" key="1">
    <source>
        <dbReference type="EMBL" id="NMH59053.1"/>
    </source>
</evidence>
<keyword evidence="2" id="KW-1185">Reference proteome</keyword>
<dbReference type="Gene3D" id="3.60.20.10">
    <property type="entry name" value="Glutamine Phosphoribosylpyrophosphate, subunit 1, domain 1"/>
    <property type="match status" value="1"/>
</dbReference>
<name>A0ABX1R1A4_9ALTE</name>
<sequence length="538" mass="61015">MIINADDSGFIVYQGDRHFGAPPSTYLTDIRSCDADTLVGTRIVYSAESGKLTIQCDFLGTEPVYYCHQNQSLWVTDRIENLTRVVSCTKNPVQIYTSVMNGATIADNTIFNEVKQTRPLQKITFDCANNRISVDHGNSWSSDPDADVAQLYRQIDDRLFAVLQASPHTNLMLSAGWDSRVLMADSARIKQTYTHGDLTSREIKIAFKLGSSLQVPMQLATLEETPYGAKNALEMLHNNGQCYFPHWYHAAQKLARVSSLPLSAGLMVEHFSGHYGVNSLPGEGRLMRLFHSMVLPDKFDNIDNNSAIDFLAPRLADGFKSLPWFFNEDVNFSDLTNDFTDDVRHSLSEYVGFGTSGIQELSERFKIEHSLRQYFSMQTKSAANLFGYHHPFTDSKLAQLVLTLKYRHRINYKLSRHVVKSRAPELLELPLAATLVKASSPIIMQEASRAVRVTGELMYSKLTGKLPKGLGWNNFQFLNRTSAFHEYADMLVDDIWDKPKIHRFLENYSKCNAEAYSILILLTKMVTTDFRLHPQQYQ</sequence>
<dbReference type="SUPFAM" id="SSF52402">
    <property type="entry name" value="Adenine nucleotide alpha hydrolases-like"/>
    <property type="match status" value="1"/>
</dbReference>